<keyword evidence="2" id="KW-1185">Reference proteome</keyword>
<gene>
    <name evidence="1" type="ORF">M422DRAFT_264789</name>
</gene>
<dbReference type="AlphaFoldDB" id="A0A0C9TSI8"/>
<evidence type="ECO:0000313" key="2">
    <source>
        <dbReference type="Proteomes" id="UP000054279"/>
    </source>
</evidence>
<evidence type="ECO:0000313" key="1">
    <source>
        <dbReference type="EMBL" id="KIJ33248.1"/>
    </source>
</evidence>
<accession>A0A0C9TSI8</accession>
<proteinExistence type="predicted"/>
<dbReference type="HOGENOM" id="CLU_2224848_0_0_1"/>
<reference evidence="1 2" key="1">
    <citation type="submission" date="2014-06" db="EMBL/GenBank/DDBJ databases">
        <title>Evolutionary Origins and Diversification of the Mycorrhizal Mutualists.</title>
        <authorList>
            <consortium name="DOE Joint Genome Institute"/>
            <consortium name="Mycorrhizal Genomics Consortium"/>
            <person name="Kohler A."/>
            <person name="Kuo A."/>
            <person name="Nagy L.G."/>
            <person name="Floudas D."/>
            <person name="Copeland A."/>
            <person name="Barry K.W."/>
            <person name="Cichocki N."/>
            <person name="Veneault-Fourrey C."/>
            <person name="LaButti K."/>
            <person name="Lindquist E.A."/>
            <person name="Lipzen A."/>
            <person name="Lundell T."/>
            <person name="Morin E."/>
            <person name="Murat C."/>
            <person name="Riley R."/>
            <person name="Ohm R."/>
            <person name="Sun H."/>
            <person name="Tunlid A."/>
            <person name="Henrissat B."/>
            <person name="Grigoriev I.V."/>
            <person name="Hibbett D.S."/>
            <person name="Martin F."/>
        </authorList>
    </citation>
    <scope>NUCLEOTIDE SEQUENCE [LARGE SCALE GENOMIC DNA]</scope>
    <source>
        <strain evidence="1 2">SS14</strain>
    </source>
</reference>
<organism evidence="1 2">
    <name type="scientific">Sphaerobolus stellatus (strain SS14)</name>
    <dbReference type="NCBI Taxonomy" id="990650"/>
    <lineage>
        <taxon>Eukaryota</taxon>
        <taxon>Fungi</taxon>
        <taxon>Dikarya</taxon>
        <taxon>Basidiomycota</taxon>
        <taxon>Agaricomycotina</taxon>
        <taxon>Agaricomycetes</taxon>
        <taxon>Phallomycetidae</taxon>
        <taxon>Geastrales</taxon>
        <taxon>Sphaerobolaceae</taxon>
        <taxon>Sphaerobolus</taxon>
    </lineage>
</organism>
<name>A0A0C9TSI8_SPHS4</name>
<protein>
    <submittedName>
        <fullName evidence="1">Uncharacterized protein</fullName>
    </submittedName>
</protein>
<dbReference type="Proteomes" id="UP000054279">
    <property type="component" value="Unassembled WGS sequence"/>
</dbReference>
<dbReference type="EMBL" id="KN837215">
    <property type="protein sequence ID" value="KIJ33248.1"/>
    <property type="molecule type" value="Genomic_DNA"/>
</dbReference>
<sequence length="106" mass="11913">MEDALCEWCANHPKELKNKKAINVGMLGPSLQDKVLDAVDYICCAGRVYNLEAVVIGFFDLGITMENLEGIHVALQTQLQVKRKEAYGEILHDPRVIMDSDDAFFQ</sequence>